<dbReference type="SUPFAM" id="SSF51182">
    <property type="entry name" value="RmlC-like cupins"/>
    <property type="match status" value="1"/>
</dbReference>
<evidence type="ECO:0000259" key="3">
    <source>
        <dbReference type="Pfam" id="PF02678"/>
    </source>
</evidence>
<evidence type="ECO:0000256" key="1">
    <source>
        <dbReference type="ARBA" id="ARBA00008416"/>
    </source>
</evidence>
<keyword evidence="6" id="KW-1185">Reference proteome</keyword>
<dbReference type="PIRSF" id="PIRSF006232">
    <property type="entry name" value="Pirin"/>
    <property type="match status" value="1"/>
</dbReference>
<dbReference type="InterPro" id="IPR008778">
    <property type="entry name" value="Pirin_C_dom"/>
</dbReference>
<organism evidence="5 6">
    <name type="scientific">Photobacterium sanctipauli</name>
    <dbReference type="NCBI Taxonomy" id="1342794"/>
    <lineage>
        <taxon>Bacteria</taxon>
        <taxon>Pseudomonadati</taxon>
        <taxon>Pseudomonadota</taxon>
        <taxon>Gammaproteobacteria</taxon>
        <taxon>Vibrionales</taxon>
        <taxon>Vibrionaceae</taxon>
        <taxon>Photobacterium</taxon>
    </lineage>
</organism>
<evidence type="ECO:0000256" key="2">
    <source>
        <dbReference type="RuleBase" id="RU003457"/>
    </source>
</evidence>
<sequence>MRKIRQVQKIRFGKKSGLLTAFIDNQEFETLDPFVLWDHFEAKAVVKSTGLDYHGHSGIDAVSYPVTGALKHHDSAGSHVTLASGDVHIMTSGNGIIHKDTMTPQNGRVESFSLWTALPAGDTEMAAASSCNINADQLPLVEEDDSTTKVIIGSYKGVTSPANYSIPITYLDIMISPYGIWHFVPQEHQTTGFVYIRSGSVYVSGSQLHHHQMATLHKSSLPIEIRTGQVAARLFVVLGQPLGQPFYASSQSVHSTPDNLSKATQNIGTLLATRK</sequence>
<dbReference type="InterPro" id="IPR011051">
    <property type="entry name" value="RmlC_Cupin_sf"/>
</dbReference>
<protein>
    <submittedName>
        <fullName evidence="5">Pirin family protein</fullName>
    </submittedName>
</protein>
<evidence type="ECO:0000313" key="5">
    <source>
        <dbReference type="EMBL" id="PSW17622.1"/>
    </source>
</evidence>
<dbReference type="PANTHER" id="PTHR13903:SF8">
    <property type="entry name" value="PIRIN"/>
    <property type="match status" value="1"/>
</dbReference>
<dbReference type="Proteomes" id="UP000241771">
    <property type="component" value="Unassembled WGS sequence"/>
</dbReference>
<dbReference type="InterPro" id="IPR012093">
    <property type="entry name" value="Pirin"/>
</dbReference>
<dbReference type="InterPro" id="IPR014710">
    <property type="entry name" value="RmlC-like_jellyroll"/>
</dbReference>
<feature type="domain" description="Pirin C-terminal" evidence="4">
    <location>
        <begin position="170"/>
        <end position="265"/>
    </location>
</feature>
<dbReference type="Gene3D" id="2.60.120.10">
    <property type="entry name" value="Jelly Rolls"/>
    <property type="match status" value="2"/>
</dbReference>
<dbReference type="PANTHER" id="PTHR13903">
    <property type="entry name" value="PIRIN-RELATED"/>
    <property type="match status" value="1"/>
</dbReference>
<dbReference type="CDD" id="cd02247">
    <property type="entry name" value="cupin_pirin_C"/>
    <property type="match status" value="1"/>
</dbReference>
<dbReference type="AlphaFoldDB" id="A0A2T3NNQ8"/>
<comment type="caution">
    <text evidence="5">The sequence shown here is derived from an EMBL/GenBank/DDBJ whole genome shotgun (WGS) entry which is preliminary data.</text>
</comment>
<comment type="similarity">
    <text evidence="1 2">Belongs to the pirin family.</text>
</comment>
<dbReference type="Pfam" id="PF02678">
    <property type="entry name" value="Pirin"/>
    <property type="match status" value="1"/>
</dbReference>
<dbReference type="InterPro" id="IPR003829">
    <property type="entry name" value="Pirin_N_dom"/>
</dbReference>
<evidence type="ECO:0000313" key="6">
    <source>
        <dbReference type="Proteomes" id="UP000241771"/>
    </source>
</evidence>
<gene>
    <name evidence="5" type="ORF">C9I98_19070</name>
</gene>
<accession>A0A2T3NNQ8</accession>
<dbReference type="RefSeq" id="WP_051901783.1">
    <property type="nucleotide sequence ID" value="NZ_JGVO01000012.1"/>
</dbReference>
<dbReference type="OrthoDB" id="9780903at2"/>
<proteinExistence type="inferred from homology"/>
<reference evidence="5 6" key="1">
    <citation type="submission" date="2018-01" db="EMBL/GenBank/DDBJ databases">
        <title>Whole genome sequencing of Histamine producing bacteria.</title>
        <authorList>
            <person name="Butler K."/>
        </authorList>
    </citation>
    <scope>NUCLEOTIDE SEQUENCE [LARGE SCALE GENOMIC DNA]</scope>
    <source>
        <strain evidence="5 6">DSM 100436</strain>
    </source>
</reference>
<feature type="domain" description="Pirin N-terminal" evidence="3">
    <location>
        <begin position="25"/>
        <end position="115"/>
    </location>
</feature>
<name>A0A2T3NNQ8_9GAMM</name>
<dbReference type="Pfam" id="PF05726">
    <property type="entry name" value="Pirin_C"/>
    <property type="match status" value="1"/>
</dbReference>
<dbReference type="EMBL" id="PYMA01000014">
    <property type="protein sequence ID" value="PSW17622.1"/>
    <property type="molecule type" value="Genomic_DNA"/>
</dbReference>
<evidence type="ECO:0000259" key="4">
    <source>
        <dbReference type="Pfam" id="PF05726"/>
    </source>
</evidence>